<dbReference type="Gene3D" id="3.30.565.10">
    <property type="entry name" value="Histidine kinase-like ATPase, C-terminal domain"/>
    <property type="match status" value="2"/>
</dbReference>
<dbReference type="SUPFAM" id="SSF52172">
    <property type="entry name" value="CheY-like"/>
    <property type="match status" value="1"/>
</dbReference>
<dbReference type="CDD" id="cd00130">
    <property type="entry name" value="PAS"/>
    <property type="match status" value="1"/>
</dbReference>
<dbReference type="FunFam" id="3.30.565.10:FF:000023">
    <property type="entry name" value="PAS domain-containing sensor histidine kinase"/>
    <property type="match status" value="1"/>
</dbReference>
<keyword evidence="13" id="KW-0175">Coiled coil</keyword>
<dbReference type="InterPro" id="IPR005467">
    <property type="entry name" value="His_kinase_dom"/>
</dbReference>
<evidence type="ECO:0000256" key="3">
    <source>
        <dbReference type="ARBA" id="ARBA00012438"/>
    </source>
</evidence>
<comment type="subcellular location">
    <subcellularLocation>
        <location evidence="2">Cell membrane</location>
    </subcellularLocation>
</comment>
<feature type="coiled-coil region" evidence="13">
    <location>
        <begin position="553"/>
        <end position="584"/>
    </location>
</feature>
<evidence type="ECO:0000256" key="6">
    <source>
        <dbReference type="ARBA" id="ARBA00022679"/>
    </source>
</evidence>
<organism evidence="17 18">
    <name type="scientific">Leptolyngbya boryana NIES-2135</name>
    <dbReference type="NCBI Taxonomy" id="1973484"/>
    <lineage>
        <taxon>Bacteria</taxon>
        <taxon>Bacillati</taxon>
        <taxon>Cyanobacteriota</taxon>
        <taxon>Cyanophyceae</taxon>
        <taxon>Leptolyngbyales</taxon>
        <taxon>Leptolyngbyaceae</taxon>
        <taxon>Leptolyngbya group</taxon>
        <taxon>Leptolyngbya</taxon>
    </lineage>
</organism>
<dbReference type="InterPro" id="IPR004358">
    <property type="entry name" value="Sig_transdc_His_kin-like_C"/>
</dbReference>
<dbReference type="PRINTS" id="PR00344">
    <property type="entry name" value="BCTRLSENSOR"/>
</dbReference>
<feature type="domain" description="Histidine kinase" evidence="14">
    <location>
        <begin position="599"/>
        <end position="815"/>
    </location>
</feature>
<evidence type="ECO:0000256" key="4">
    <source>
        <dbReference type="ARBA" id="ARBA00022475"/>
    </source>
</evidence>
<dbReference type="EMBL" id="AP018203">
    <property type="protein sequence ID" value="BAY58754.1"/>
    <property type="molecule type" value="Genomic_DNA"/>
</dbReference>
<dbReference type="SMART" id="SM00448">
    <property type="entry name" value="REC"/>
    <property type="match status" value="1"/>
</dbReference>
<keyword evidence="6" id="KW-0808">Transferase</keyword>
<feature type="domain" description="Response regulatory" evidence="15">
    <location>
        <begin position="868"/>
        <end position="983"/>
    </location>
</feature>
<evidence type="ECO:0000313" key="17">
    <source>
        <dbReference type="EMBL" id="BAY58754.1"/>
    </source>
</evidence>
<dbReference type="CDD" id="cd00082">
    <property type="entry name" value="HisKA"/>
    <property type="match status" value="2"/>
</dbReference>
<dbReference type="PANTHER" id="PTHR43547">
    <property type="entry name" value="TWO-COMPONENT HISTIDINE KINASE"/>
    <property type="match status" value="1"/>
</dbReference>
<dbReference type="FunFam" id="3.30.565.10:FF:000037">
    <property type="entry name" value="Hybrid sensor histidine kinase/response regulator"/>
    <property type="match status" value="1"/>
</dbReference>
<keyword evidence="4" id="KW-1003">Cell membrane</keyword>
<dbReference type="EC" id="2.7.13.3" evidence="3"/>
<dbReference type="InterPro" id="IPR036890">
    <property type="entry name" value="HATPase_C_sf"/>
</dbReference>
<keyword evidence="11" id="KW-0472">Membrane</keyword>
<dbReference type="PROSITE" id="PS50109">
    <property type="entry name" value="HIS_KIN"/>
    <property type="match status" value="2"/>
</dbReference>
<evidence type="ECO:0000259" key="16">
    <source>
        <dbReference type="PROSITE" id="PS50112"/>
    </source>
</evidence>
<evidence type="ECO:0000256" key="13">
    <source>
        <dbReference type="SAM" id="Coils"/>
    </source>
</evidence>
<dbReference type="SUPFAM" id="SSF55785">
    <property type="entry name" value="PYP-like sensor domain (PAS domain)"/>
    <property type="match status" value="3"/>
</dbReference>
<sequence>MQCSNSETASEPAMANPVLTTEALSRALIANLPGGAAFVVDRDLRYLLAEGEALATAGFKPEDLVGQTIFEALPPDLAASYEPLYRQALAGEPFEHEHNAHNHTYISRGTPLRAENDEIYAVLVVSYDISERKRVEDERKHAEVALRESEAKYRSLFDSIDAGFCIFEMLYNAVGEAIDFRYIETNPAFERQSGRRPQPGQTMRELFPEAEDMWLKDYAEVARTGQSKRFIDYHVDLDRWFDVFVFSTHNGGNQLAALFSDVTDEKRAETALRGSEAKYRSLFTSINEGFNLLEMISDESGHPCDFRIVETNPAWEQQTGLTDAVGKTLLEIAPNFEQQLLDLYGDVVFSGRGRRTEYYTASIDRWYTVYASRIGGEGSRQVAVVFNDISDRKRTEEQQAFLLKFSDALRAEPDADAIANRAIQMLIEHLQLDRSYITSYYLEDNRADVNYQIGNDSVPPLPDHFVLSDFSEALKATFEGTLVIEDDWERQGLSEAEKRNSHNLGMRAMVAATLRRENHPLWSMVAISSRPRRWMLAEIALVEEVAERTWVAIERARAEAALRESELQRVREQSEREQERQRAESLAELDRAKTLFFSNISHEFRTPLTLLLNPLQDVLSDRALPTLHRERLELAQRNSLRLLKLVNTLLDFSRIEAGRMEASYEPTDLSQFTADLASVFRSAIEQAGLRLTVDCLPLPEAVYVDREMWEKIVLNLISNAFKFTLAGEIIVRLHPVNHHVILEIEDTGSGIAPEELPHVFERFHQVRGVQARSQEGSGIGLALVHELVQLQGGTIHVSSTLGQGSCFTISLPFGSEHLPLDRIKASQFLPSITIGATPYVQEAELWRPLRYLRSSAHPQPLPDSSNARVLLVDDNADMRDYLTRILSESVQVEAVADGASALVAIQRQLPDLVLTDVMMPGLDGFGLLQTLRANPQTREIPILLLSARAGEEAIVEGLEAGADDYLIKPFSAQELISRVNAHLQIAQLRTTALREARSTIQSRDELLSTVSHELNTPLVSILGWTRLLRSTPPSPAILTKALDTIERNATVQAALVQDLLDISRITVGKLRLNPQPVELKSILETVIATVVQTAEAKTIDLVWQSQPDYDVQVMGDLDRLQQVFCNLLTNAIKFTPEGGSVTVELSTLLDQAEIRVRDTGIGIAADFLPHVFDRFRQARPSDATKGLGVGLAIAHHIVNLHGGTIQAESAGEEQGATFIIHLPLLASMTDEQLTQSEV</sequence>
<dbReference type="CDD" id="cd17574">
    <property type="entry name" value="REC_OmpR"/>
    <property type="match status" value="1"/>
</dbReference>
<dbReference type="Gene3D" id="3.40.50.2300">
    <property type="match status" value="1"/>
</dbReference>
<dbReference type="InterPro" id="IPR013656">
    <property type="entry name" value="PAS_4"/>
</dbReference>
<dbReference type="InterPro" id="IPR001789">
    <property type="entry name" value="Sig_transdc_resp-reg_receiver"/>
</dbReference>
<dbReference type="InterPro" id="IPR003018">
    <property type="entry name" value="GAF"/>
</dbReference>
<evidence type="ECO:0000259" key="15">
    <source>
        <dbReference type="PROSITE" id="PS50110"/>
    </source>
</evidence>
<dbReference type="SMART" id="SM00388">
    <property type="entry name" value="HisKA"/>
    <property type="match status" value="2"/>
</dbReference>
<dbReference type="SMART" id="SM00387">
    <property type="entry name" value="HATPase_c"/>
    <property type="match status" value="2"/>
</dbReference>
<name>A0A1Z4JPV9_LEPBY</name>
<feature type="modified residue" description="4-aspartylphosphate" evidence="12">
    <location>
        <position position="916"/>
    </location>
</feature>
<evidence type="ECO:0000256" key="11">
    <source>
        <dbReference type="ARBA" id="ARBA00023136"/>
    </source>
</evidence>
<gene>
    <name evidence="17" type="ORF">NIES2135_56280</name>
</gene>
<dbReference type="SUPFAM" id="SSF55874">
    <property type="entry name" value="ATPase domain of HSP90 chaperone/DNA topoisomerase II/histidine kinase"/>
    <property type="match status" value="2"/>
</dbReference>
<dbReference type="SUPFAM" id="SSF47384">
    <property type="entry name" value="Homodimeric domain of signal transducing histidine kinase"/>
    <property type="match status" value="2"/>
</dbReference>
<keyword evidence="9" id="KW-0067">ATP-binding</keyword>
<keyword evidence="7" id="KW-0547">Nucleotide-binding</keyword>
<dbReference type="InterPro" id="IPR036097">
    <property type="entry name" value="HisK_dim/P_sf"/>
</dbReference>
<reference evidence="17 18" key="1">
    <citation type="submission" date="2017-06" db="EMBL/GenBank/DDBJ databases">
        <title>Genome sequencing of cyanobaciteial culture collection at National Institute for Environmental Studies (NIES).</title>
        <authorList>
            <person name="Hirose Y."/>
            <person name="Shimura Y."/>
            <person name="Fujisawa T."/>
            <person name="Nakamura Y."/>
            <person name="Kawachi M."/>
        </authorList>
    </citation>
    <scope>NUCLEOTIDE SEQUENCE [LARGE SCALE GENOMIC DNA]</scope>
    <source>
        <strain evidence="17 18">NIES-2135</strain>
    </source>
</reference>
<feature type="domain" description="Histidine kinase" evidence="14">
    <location>
        <begin position="1009"/>
        <end position="1226"/>
    </location>
</feature>
<keyword evidence="18" id="KW-1185">Reference proteome</keyword>
<dbReference type="PROSITE" id="PS50110">
    <property type="entry name" value="RESPONSE_REGULATORY"/>
    <property type="match status" value="1"/>
</dbReference>
<evidence type="ECO:0000256" key="8">
    <source>
        <dbReference type="ARBA" id="ARBA00022777"/>
    </source>
</evidence>
<keyword evidence="5 12" id="KW-0597">Phosphoprotein</keyword>
<dbReference type="Pfam" id="PF02518">
    <property type="entry name" value="HATPase_c"/>
    <property type="match status" value="2"/>
</dbReference>
<evidence type="ECO:0000256" key="1">
    <source>
        <dbReference type="ARBA" id="ARBA00000085"/>
    </source>
</evidence>
<dbReference type="NCBIfam" id="TIGR00229">
    <property type="entry name" value="sensory_box"/>
    <property type="match status" value="2"/>
</dbReference>
<dbReference type="GO" id="GO:0000155">
    <property type="term" value="F:phosphorelay sensor kinase activity"/>
    <property type="evidence" value="ECO:0007669"/>
    <property type="project" value="InterPro"/>
</dbReference>
<dbReference type="Gene3D" id="1.10.287.130">
    <property type="match status" value="2"/>
</dbReference>
<accession>A0A1Z4JPV9</accession>
<dbReference type="Proteomes" id="UP000217895">
    <property type="component" value="Chromosome"/>
</dbReference>
<evidence type="ECO:0000256" key="12">
    <source>
        <dbReference type="PROSITE-ProRule" id="PRU00169"/>
    </source>
</evidence>
<comment type="catalytic activity">
    <reaction evidence="1">
        <text>ATP + protein L-histidine = ADP + protein N-phospho-L-histidine.</text>
        <dbReference type="EC" id="2.7.13.3"/>
    </reaction>
</comment>
<dbReference type="InterPro" id="IPR003661">
    <property type="entry name" value="HisK_dim/P_dom"/>
</dbReference>
<dbReference type="Pfam" id="PF01590">
    <property type="entry name" value="GAF"/>
    <property type="match status" value="1"/>
</dbReference>
<protein>
    <recommendedName>
        <fullName evidence="3">histidine kinase</fullName>
        <ecNumber evidence="3">2.7.13.3</ecNumber>
    </recommendedName>
</protein>
<dbReference type="InterPro" id="IPR000014">
    <property type="entry name" value="PAS"/>
</dbReference>
<proteinExistence type="predicted"/>
<dbReference type="CDD" id="cd16922">
    <property type="entry name" value="HATPase_EvgS-ArcB-TorS-like"/>
    <property type="match status" value="1"/>
</dbReference>
<dbReference type="SMART" id="SM00065">
    <property type="entry name" value="GAF"/>
    <property type="match status" value="1"/>
</dbReference>
<dbReference type="PANTHER" id="PTHR43547:SF2">
    <property type="entry name" value="HYBRID SIGNAL TRANSDUCTION HISTIDINE KINASE C"/>
    <property type="match status" value="1"/>
</dbReference>
<keyword evidence="8 17" id="KW-0418">Kinase</keyword>
<dbReference type="SUPFAM" id="SSF55781">
    <property type="entry name" value="GAF domain-like"/>
    <property type="match status" value="1"/>
</dbReference>
<feature type="domain" description="PAS" evidence="16">
    <location>
        <begin position="38"/>
        <end position="92"/>
    </location>
</feature>
<evidence type="ECO:0000256" key="2">
    <source>
        <dbReference type="ARBA" id="ARBA00004236"/>
    </source>
</evidence>
<dbReference type="FunFam" id="1.10.287.130:FF:000045">
    <property type="entry name" value="Two-component system sensor histidine kinase/response regulator"/>
    <property type="match status" value="1"/>
</dbReference>
<dbReference type="Pfam" id="PF00512">
    <property type="entry name" value="HisKA"/>
    <property type="match status" value="2"/>
</dbReference>
<evidence type="ECO:0000313" key="18">
    <source>
        <dbReference type="Proteomes" id="UP000217895"/>
    </source>
</evidence>
<evidence type="ECO:0000256" key="9">
    <source>
        <dbReference type="ARBA" id="ARBA00022840"/>
    </source>
</evidence>
<dbReference type="GO" id="GO:0005524">
    <property type="term" value="F:ATP binding"/>
    <property type="evidence" value="ECO:0007669"/>
    <property type="project" value="UniProtKB-KW"/>
</dbReference>
<dbReference type="InterPro" id="IPR003594">
    <property type="entry name" value="HATPase_dom"/>
</dbReference>
<dbReference type="Gene3D" id="3.30.450.20">
    <property type="entry name" value="PAS domain"/>
    <property type="match status" value="3"/>
</dbReference>
<keyword evidence="10" id="KW-0902">Two-component regulatory system</keyword>
<dbReference type="Pfam" id="PF00072">
    <property type="entry name" value="Response_reg"/>
    <property type="match status" value="1"/>
</dbReference>
<evidence type="ECO:0000256" key="10">
    <source>
        <dbReference type="ARBA" id="ARBA00023012"/>
    </source>
</evidence>
<dbReference type="InterPro" id="IPR011006">
    <property type="entry name" value="CheY-like_superfamily"/>
</dbReference>
<evidence type="ECO:0000256" key="5">
    <source>
        <dbReference type="ARBA" id="ARBA00022553"/>
    </source>
</evidence>
<evidence type="ECO:0000256" key="7">
    <source>
        <dbReference type="ARBA" id="ARBA00022741"/>
    </source>
</evidence>
<evidence type="ECO:0000259" key="14">
    <source>
        <dbReference type="PROSITE" id="PS50109"/>
    </source>
</evidence>
<dbReference type="Gene3D" id="3.30.450.40">
    <property type="match status" value="1"/>
</dbReference>
<dbReference type="GO" id="GO:0005886">
    <property type="term" value="C:plasma membrane"/>
    <property type="evidence" value="ECO:0007669"/>
    <property type="project" value="UniProtKB-SubCell"/>
</dbReference>
<dbReference type="PROSITE" id="PS50112">
    <property type="entry name" value="PAS"/>
    <property type="match status" value="1"/>
</dbReference>
<dbReference type="InterPro" id="IPR035965">
    <property type="entry name" value="PAS-like_dom_sf"/>
</dbReference>
<dbReference type="Pfam" id="PF08448">
    <property type="entry name" value="PAS_4"/>
    <property type="match status" value="1"/>
</dbReference>
<dbReference type="InterPro" id="IPR029016">
    <property type="entry name" value="GAF-like_dom_sf"/>
</dbReference>
<dbReference type="AlphaFoldDB" id="A0A1Z4JPV9"/>
<dbReference type="Pfam" id="PF13188">
    <property type="entry name" value="PAS_8"/>
    <property type="match status" value="1"/>
</dbReference>